<dbReference type="EC" id="2.1.1.386" evidence="11"/>
<evidence type="ECO:0000256" key="13">
    <source>
        <dbReference type="SAM" id="MobiDB-lite"/>
    </source>
</evidence>
<comment type="similarity">
    <text evidence="2">Belongs to the methyltransferase superfamily. HEN1 family.</text>
</comment>
<dbReference type="PANTHER" id="PTHR21404">
    <property type="entry name" value="HEN1"/>
    <property type="match status" value="1"/>
</dbReference>
<evidence type="ECO:0000256" key="4">
    <source>
        <dbReference type="ARBA" id="ARBA00022603"/>
    </source>
</evidence>
<protein>
    <recommendedName>
        <fullName evidence="3">Small RNA 2'-O-methyltransferase</fullName>
        <ecNumber evidence="11">2.1.1.386</ecNumber>
    </recommendedName>
</protein>
<dbReference type="GO" id="GO:0003723">
    <property type="term" value="F:RNA binding"/>
    <property type="evidence" value="ECO:0007669"/>
    <property type="project" value="UniProtKB-KW"/>
</dbReference>
<dbReference type="GO" id="GO:0001510">
    <property type="term" value="P:RNA methylation"/>
    <property type="evidence" value="ECO:0007669"/>
    <property type="project" value="InterPro"/>
</dbReference>
<evidence type="ECO:0000256" key="3">
    <source>
        <dbReference type="ARBA" id="ARBA00021330"/>
    </source>
</evidence>
<dbReference type="InterPro" id="IPR026610">
    <property type="entry name" value="Hen1"/>
</dbReference>
<evidence type="ECO:0000256" key="2">
    <source>
        <dbReference type="ARBA" id="ARBA00009026"/>
    </source>
</evidence>
<reference evidence="14" key="1">
    <citation type="submission" date="2021-01" db="EMBL/GenBank/DDBJ databases">
        <authorList>
            <person name="Li R."/>
            <person name="Bekaert M."/>
        </authorList>
    </citation>
    <scope>NUCLEOTIDE SEQUENCE</scope>
    <source>
        <strain evidence="14">Farmed</strain>
    </source>
</reference>
<keyword evidence="6" id="KW-0949">S-adenosyl-L-methionine</keyword>
<name>A0A812BCB3_ACAPH</name>
<keyword evidence="10" id="KW-0943">RNA-mediated gene silencing</keyword>
<feature type="region of interest" description="Disordered" evidence="13">
    <location>
        <begin position="314"/>
        <end position="334"/>
    </location>
</feature>
<dbReference type="GO" id="GO:0046872">
    <property type="term" value="F:metal ion binding"/>
    <property type="evidence" value="ECO:0007669"/>
    <property type="project" value="UniProtKB-KW"/>
</dbReference>
<feature type="compositionally biased region" description="Polar residues" evidence="13">
    <location>
        <begin position="25"/>
        <end position="35"/>
    </location>
</feature>
<dbReference type="GO" id="GO:0005737">
    <property type="term" value="C:cytoplasm"/>
    <property type="evidence" value="ECO:0007669"/>
    <property type="project" value="TreeGrafter"/>
</dbReference>
<dbReference type="GO" id="GO:0005634">
    <property type="term" value="C:nucleus"/>
    <property type="evidence" value="ECO:0007669"/>
    <property type="project" value="TreeGrafter"/>
</dbReference>
<dbReference type="InterPro" id="IPR029063">
    <property type="entry name" value="SAM-dependent_MTases_sf"/>
</dbReference>
<comment type="cofactor">
    <cofactor evidence="1">
        <name>Mg(2+)</name>
        <dbReference type="ChEBI" id="CHEBI:18420"/>
    </cofactor>
</comment>
<dbReference type="GO" id="GO:0090486">
    <property type="term" value="F:small RNA 2'-O-methyltransferase activity"/>
    <property type="evidence" value="ECO:0007669"/>
    <property type="project" value="UniProtKB-EC"/>
</dbReference>
<dbReference type="SUPFAM" id="SSF53335">
    <property type="entry name" value="S-adenosyl-L-methionine-dependent methyltransferases"/>
    <property type="match status" value="1"/>
</dbReference>
<evidence type="ECO:0000256" key="7">
    <source>
        <dbReference type="ARBA" id="ARBA00022723"/>
    </source>
</evidence>
<evidence type="ECO:0000256" key="10">
    <source>
        <dbReference type="ARBA" id="ARBA00023158"/>
    </source>
</evidence>
<keyword evidence="9" id="KW-0694">RNA-binding</keyword>
<sequence length="435" mass="50718">MSFKMNNHSLRVDSESPRNSLEIGMSSSAISSGNGKTVEDKNQEEREMEKKFTGFAVPLYLQRYIAVKEILIKHNITKCIDFGSSECRVIDQYSQMEKLSRLAFVDIDRTALISNLHRLTPRLMHSTRPIQLTVEVYEGDVTKYDHRMKAFEAATLIEVIEHLIPEDLEMCCNMVFGQLHPKLVVLTTPNSEFNVVFDMAEGKLRHWDHKFEWTREEFQSWCNNIAEMYGYNVEYSGVGETDKIPNLGYCSQIATFNRLQDISYDPIKKEDTYKFITKIQYPYMSDERKKSYLLDSVNFYLNKYAYDWFKSNEEAEEEEEEEEEKEEESKREKSSIVNVPLTDLMLYSGIWENCSDINSLRKSLICAGYNLTSDGHSVLVERKTNKQFDEESDDDNLLFDENEFGGSQFSDAEDDCSQNVLTKDYTVPCFEEHWN</sequence>
<organism evidence="14 15">
    <name type="scientific">Acanthosepion pharaonis</name>
    <name type="common">Pharaoh cuttlefish</name>
    <name type="synonym">Sepia pharaonis</name>
    <dbReference type="NCBI Taxonomy" id="158019"/>
    <lineage>
        <taxon>Eukaryota</taxon>
        <taxon>Metazoa</taxon>
        <taxon>Spiralia</taxon>
        <taxon>Lophotrochozoa</taxon>
        <taxon>Mollusca</taxon>
        <taxon>Cephalopoda</taxon>
        <taxon>Coleoidea</taxon>
        <taxon>Decapodiformes</taxon>
        <taxon>Sepiida</taxon>
        <taxon>Sepiina</taxon>
        <taxon>Sepiidae</taxon>
        <taxon>Acanthosepion</taxon>
    </lineage>
</organism>
<dbReference type="Gene3D" id="3.40.50.150">
    <property type="entry name" value="Vaccinia Virus protein VP39"/>
    <property type="match status" value="1"/>
</dbReference>
<keyword evidence="15" id="KW-1185">Reference proteome</keyword>
<keyword evidence="4 14" id="KW-0489">Methyltransferase</keyword>
<gene>
    <name evidence="14" type="ORF">SPHA_14692</name>
</gene>
<dbReference type="GO" id="GO:0030422">
    <property type="term" value="P:siRNA processing"/>
    <property type="evidence" value="ECO:0007669"/>
    <property type="project" value="TreeGrafter"/>
</dbReference>
<evidence type="ECO:0000256" key="6">
    <source>
        <dbReference type="ARBA" id="ARBA00022691"/>
    </source>
</evidence>
<comment type="caution">
    <text evidence="14">The sequence shown here is derived from an EMBL/GenBank/DDBJ whole genome shotgun (WGS) entry which is preliminary data.</text>
</comment>
<dbReference type="EMBL" id="CAHIKZ030000503">
    <property type="protein sequence ID" value="CAE1177556.1"/>
    <property type="molecule type" value="Genomic_DNA"/>
</dbReference>
<evidence type="ECO:0000256" key="9">
    <source>
        <dbReference type="ARBA" id="ARBA00022884"/>
    </source>
</evidence>
<evidence type="ECO:0000256" key="12">
    <source>
        <dbReference type="ARBA" id="ARBA00048418"/>
    </source>
</evidence>
<evidence type="ECO:0000313" key="14">
    <source>
        <dbReference type="EMBL" id="CAE1177556.1"/>
    </source>
</evidence>
<dbReference type="Proteomes" id="UP000597762">
    <property type="component" value="Unassembled WGS sequence"/>
</dbReference>
<dbReference type="AlphaFoldDB" id="A0A812BCB3"/>
<dbReference type="GO" id="GO:0034587">
    <property type="term" value="P:piRNA processing"/>
    <property type="evidence" value="ECO:0007669"/>
    <property type="project" value="TreeGrafter"/>
</dbReference>
<evidence type="ECO:0000256" key="5">
    <source>
        <dbReference type="ARBA" id="ARBA00022679"/>
    </source>
</evidence>
<dbReference type="PANTHER" id="PTHR21404:SF3">
    <property type="entry name" value="SMALL RNA 2'-O-METHYLTRANSFERASE"/>
    <property type="match status" value="1"/>
</dbReference>
<dbReference type="OrthoDB" id="2154311at2759"/>
<keyword evidence="5 14" id="KW-0808">Transferase</keyword>
<evidence type="ECO:0000256" key="8">
    <source>
        <dbReference type="ARBA" id="ARBA00022842"/>
    </source>
</evidence>
<evidence type="ECO:0000313" key="15">
    <source>
        <dbReference type="Proteomes" id="UP000597762"/>
    </source>
</evidence>
<proteinExistence type="inferred from homology"/>
<accession>A0A812BCB3</accession>
<keyword evidence="8" id="KW-0460">Magnesium</keyword>
<keyword evidence="7" id="KW-0479">Metal-binding</keyword>
<evidence type="ECO:0000256" key="11">
    <source>
        <dbReference type="ARBA" id="ARBA00035025"/>
    </source>
</evidence>
<feature type="region of interest" description="Disordered" evidence="13">
    <location>
        <begin position="1"/>
        <end position="45"/>
    </location>
</feature>
<evidence type="ECO:0000256" key="1">
    <source>
        <dbReference type="ARBA" id="ARBA00001946"/>
    </source>
</evidence>
<feature type="compositionally biased region" description="Acidic residues" evidence="13">
    <location>
        <begin position="314"/>
        <end position="326"/>
    </location>
</feature>
<comment type="catalytic activity">
    <reaction evidence="12">
        <text>small RNA 3'-end nucleotide + S-adenosyl-L-methionine = small RNA 3'-end 2'-O-methylnucleotide + S-adenosyl-L-homocysteine + H(+)</text>
        <dbReference type="Rhea" id="RHEA:37887"/>
        <dbReference type="Rhea" id="RHEA-COMP:10415"/>
        <dbReference type="Rhea" id="RHEA-COMP:10416"/>
        <dbReference type="ChEBI" id="CHEBI:15378"/>
        <dbReference type="ChEBI" id="CHEBI:57856"/>
        <dbReference type="ChEBI" id="CHEBI:59789"/>
        <dbReference type="ChEBI" id="CHEBI:74896"/>
        <dbReference type="ChEBI" id="CHEBI:74898"/>
        <dbReference type="EC" id="2.1.1.386"/>
    </reaction>
</comment>